<dbReference type="PANTHER" id="PTHR11442">
    <property type="entry name" value="HEMOGLOBIN FAMILY MEMBER"/>
    <property type="match status" value="1"/>
</dbReference>
<protein>
    <recommendedName>
        <fullName evidence="8">Globin domain-containing protein</fullName>
    </recommendedName>
</protein>
<evidence type="ECO:0000256" key="7">
    <source>
        <dbReference type="RuleBase" id="RU000356"/>
    </source>
</evidence>
<keyword evidence="6" id="KW-0408">Iron</keyword>
<dbReference type="PROSITE" id="PS01033">
    <property type="entry name" value="GLOBIN"/>
    <property type="match status" value="1"/>
</dbReference>
<dbReference type="GO" id="GO:0043177">
    <property type="term" value="F:organic acid binding"/>
    <property type="evidence" value="ECO:0007669"/>
    <property type="project" value="TreeGrafter"/>
</dbReference>
<dbReference type="InterPro" id="IPR000971">
    <property type="entry name" value="Globin"/>
</dbReference>
<dbReference type="InterPro" id="IPR002338">
    <property type="entry name" value="Hemoglobin_a-typ"/>
</dbReference>
<evidence type="ECO:0000256" key="4">
    <source>
        <dbReference type="ARBA" id="ARBA00022621"/>
    </source>
</evidence>
<dbReference type="GO" id="GO:0072562">
    <property type="term" value="C:blood microparticle"/>
    <property type="evidence" value="ECO:0007669"/>
    <property type="project" value="TreeGrafter"/>
</dbReference>
<feature type="domain" description="Globin" evidence="8">
    <location>
        <begin position="1"/>
        <end position="142"/>
    </location>
</feature>
<evidence type="ECO:0000256" key="6">
    <source>
        <dbReference type="ARBA" id="ARBA00023004"/>
    </source>
</evidence>
<comment type="similarity">
    <text evidence="1 7">Belongs to the globin family.</text>
</comment>
<dbReference type="GO" id="GO:0004601">
    <property type="term" value="F:peroxidase activity"/>
    <property type="evidence" value="ECO:0007669"/>
    <property type="project" value="TreeGrafter"/>
</dbReference>
<dbReference type="Proteomes" id="UP000265140">
    <property type="component" value="Chromosome 11"/>
</dbReference>
<dbReference type="SUPFAM" id="SSF46458">
    <property type="entry name" value="Globin-like"/>
    <property type="match status" value="1"/>
</dbReference>
<evidence type="ECO:0000259" key="8">
    <source>
        <dbReference type="PROSITE" id="PS01033"/>
    </source>
</evidence>
<dbReference type="Ensembl" id="ENSELUT00000058771.2">
    <property type="protein sequence ID" value="ENSELUP00000054019.1"/>
    <property type="gene ID" value="ENSELUG00000037225.1"/>
</dbReference>
<reference evidence="9" key="3">
    <citation type="submission" date="2025-08" db="UniProtKB">
        <authorList>
            <consortium name="Ensembl"/>
        </authorList>
    </citation>
    <scope>IDENTIFICATION</scope>
</reference>
<dbReference type="GO" id="GO:0019825">
    <property type="term" value="F:oxygen binding"/>
    <property type="evidence" value="ECO:0007669"/>
    <property type="project" value="InterPro"/>
</dbReference>
<sequence length="142" mass="15959">MRGSVKVMQFSYLKLFVQDNTSLNVCFFSYRTLVVYPQTKTYFSHWKDLSPGSAQVKRHGGVIMGGIGEAVANIDNLTAGLLTLSELHAFQLRIDPANFKIMFHNIMVVLAILFPVDFTPEVHVAMDKFLAAVGRALSEKYR</sequence>
<evidence type="ECO:0000256" key="1">
    <source>
        <dbReference type="ARBA" id="ARBA00008705"/>
    </source>
</evidence>
<dbReference type="GO" id="GO:0005344">
    <property type="term" value="F:oxygen carrier activity"/>
    <property type="evidence" value="ECO:0007669"/>
    <property type="project" value="UniProtKB-KW"/>
</dbReference>
<dbReference type="Bgee" id="ENSELUG00000022278">
    <property type="expression patterns" value="Expressed in embryo and 3 other cell types or tissues"/>
</dbReference>
<dbReference type="AlphaFoldDB" id="A0A6Q2XJ89"/>
<dbReference type="GO" id="GO:0020037">
    <property type="term" value="F:heme binding"/>
    <property type="evidence" value="ECO:0007669"/>
    <property type="project" value="InterPro"/>
</dbReference>
<evidence type="ECO:0000256" key="5">
    <source>
        <dbReference type="ARBA" id="ARBA00022723"/>
    </source>
</evidence>
<evidence type="ECO:0000256" key="2">
    <source>
        <dbReference type="ARBA" id="ARBA00022448"/>
    </source>
</evidence>
<reference evidence="9" key="2">
    <citation type="submission" date="2020-02" db="EMBL/GenBank/DDBJ databases">
        <title>Esox lucius (northern pike) genome, fEsoLuc1, primary haplotype.</title>
        <authorList>
            <person name="Myers G."/>
            <person name="Karagic N."/>
            <person name="Meyer A."/>
            <person name="Pippel M."/>
            <person name="Reichard M."/>
            <person name="Winkler S."/>
            <person name="Tracey A."/>
            <person name="Sims Y."/>
            <person name="Howe K."/>
            <person name="Rhie A."/>
            <person name="Formenti G."/>
            <person name="Durbin R."/>
            <person name="Fedrigo O."/>
            <person name="Jarvis E.D."/>
        </authorList>
    </citation>
    <scope>NUCLEOTIDE SEQUENCE [LARGE SCALE GENOMIC DNA]</scope>
</reference>
<dbReference type="GeneTree" id="ENSGT00940000163288"/>
<evidence type="ECO:0000256" key="3">
    <source>
        <dbReference type="ARBA" id="ARBA00022617"/>
    </source>
</evidence>
<proteinExistence type="inferred from homology"/>
<dbReference type="InterPro" id="IPR050056">
    <property type="entry name" value="Hemoglobin_oxygen_transport"/>
</dbReference>
<keyword evidence="10" id="KW-1185">Reference proteome</keyword>
<reference evidence="10" key="1">
    <citation type="journal article" date="2014" name="PLoS ONE">
        <title>The genome and linkage map of the northern pike (Esox lucius): conserved synteny revealed between the salmonid sister group and the Neoteleostei.</title>
        <authorList>
            <person name="Rondeau E.B."/>
            <person name="Minkley D.R."/>
            <person name="Leong J.S."/>
            <person name="Messmer A.M."/>
            <person name="Jantzen J.R."/>
            <person name="von Schalburg K.R."/>
            <person name="Lemon C."/>
            <person name="Bird N.H."/>
            <person name="Koop B.F."/>
        </authorList>
    </citation>
    <scope>NUCLEOTIDE SEQUENCE</scope>
</reference>
<dbReference type="InterPro" id="IPR009050">
    <property type="entry name" value="Globin-like_sf"/>
</dbReference>
<dbReference type="Pfam" id="PF00042">
    <property type="entry name" value="Globin"/>
    <property type="match status" value="1"/>
</dbReference>
<accession>A0A6Q2XJ89</accession>
<reference evidence="9" key="4">
    <citation type="submission" date="2025-09" db="UniProtKB">
        <authorList>
            <consortium name="Ensembl"/>
        </authorList>
    </citation>
    <scope>IDENTIFICATION</scope>
</reference>
<name>A0A6Q2XJ89_ESOLU</name>
<dbReference type="GO" id="GO:0031720">
    <property type="term" value="F:haptoglobin binding"/>
    <property type="evidence" value="ECO:0007669"/>
    <property type="project" value="TreeGrafter"/>
</dbReference>
<dbReference type="CDD" id="cd08927">
    <property type="entry name" value="Hb-alpha-like"/>
    <property type="match status" value="1"/>
</dbReference>
<dbReference type="GO" id="GO:0005833">
    <property type="term" value="C:hemoglobin complex"/>
    <property type="evidence" value="ECO:0007669"/>
    <property type="project" value="InterPro"/>
</dbReference>
<keyword evidence="3 7" id="KW-0349">Heme</keyword>
<keyword evidence="2 7" id="KW-0813">Transport</keyword>
<keyword evidence="4 7" id="KW-0561">Oxygen transport</keyword>
<dbReference type="GO" id="GO:0046872">
    <property type="term" value="F:metal ion binding"/>
    <property type="evidence" value="ECO:0007669"/>
    <property type="project" value="UniProtKB-KW"/>
</dbReference>
<evidence type="ECO:0000313" key="9">
    <source>
        <dbReference type="Ensembl" id="ENSELUP00000054019.1"/>
    </source>
</evidence>
<dbReference type="PANTHER" id="PTHR11442:SF41">
    <property type="entry name" value="HEMOGLOBIN SUBUNIT ZETA"/>
    <property type="match status" value="1"/>
</dbReference>
<evidence type="ECO:0000313" key="10">
    <source>
        <dbReference type="Proteomes" id="UP000265140"/>
    </source>
</evidence>
<dbReference type="PRINTS" id="PR00612">
    <property type="entry name" value="ALPHAHAEM"/>
</dbReference>
<dbReference type="GO" id="GO:0031838">
    <property type="term" value="C:haptoglobin-hemoglobin complex"/>
    <property type="evidence" value="ECO:0007669"/>
    <property type="project" value="TreeGrafter"/>
</dbReference>
<dbReference type="GO" id="GO:0042744">
    <property type="term" value="P:hydrogen peroxide catabolic process"/>
    <property type="evidence" value="ECO:0007669"/>
    <property type="project" value="TreeGrafter"/>
</dbReference>
<dbReference type="FunFam" id="1.10.490.10:FF:000002">
    <property type="entry name" value="Hemoglobin subunit alpha"/>
    <property type="match status" value="1"/>
</dbReference>
<organism evidence="9 10">
    <name type="scientific">Esox lucius</name>
    <name type="common">Northern pike</name>
    <dbReference type="NCBI Taxonomy" id="8010"/>
    <lineage>
        <taxon>Eukaryota</taxon>
        <taxon>Metazoa</taxon>
        <taxon>Chordata</taxon>
        <taxon>Craniata</taxon>
        <taxon>Vertebrata</taxon>
        <taxon>Euteleostomi</taxon>
        <taxon>Actinopterygii</taxon>
        <taxon>Neopterygii</taxon>
        <taxon>Teleostei</taxon>
        <taxon>Protacanthopterygii</taxon>
        <taxon>Esociformes</taxon>
        <taxon>Esocidae</taxon>
        <taxon>Esox</taxon>
    </lineage>
</organism>
<keyword evidence="5" id="KW-0479">Metal-binding</keyword>
<dbReference type="Gene3D" id="1.10.490.10">
    <property type="entry name" value="Globins"/>
    <property type="match status" value="1"/>
</dbReference>
<dbReference type="InterPro" id="IPR012292">
    <property type="entry name" value="Globin/Proto"/>
</dbReference>